<evidence type="ECO:0000313" key="1">
    <source>
        <dbReference type="EMBL" id="AEI40328.1"/>
    </source>
</evidence>
<reference evidence="1 2" key="2">
    <citation type="journal article" date="2013" name="Genome Announc.">
        <title>Genome Sequence of Growth-Improving Paenibacillus mucilaginosus Strain KNP414.</title>
        <authorList>
            <person name="Lu J.J."/>
            <person name="Wang J.F."/>
            <person name="Hu X.F."/>
        </authorList>
    </citation>
    <scope>NUCLEOTIDE SEQUENCE [LARGE SCALE GENOMIC DNA]</scope>
    <source>
        <strain evidence="1 2">KNP414</strain>
    </source>
</reference>
<dbReference type="AlphaFoldDB" id="F8FQA8"/>
<dbReference type="EMBL" id="CP002869">
    <property type="protein sequence ID" value="AEI40328.1"/>
    <property type="molecule type" value="Genomic_DNA"/>
</dbReference>
<name>F8FQA8_PAEMK</name>
<gene>
    <name evidence="1" type="ordered locus">KNP414_01766</name>
</gene>
<accession>F8FQA8</accession>
<organism evidence="1 2">
    <name type="scientific">Paenibacillus mucilaginosus (strain KNP414)</name>
    <dbReference type="NCBI Taxonomy" id="1036673"/>
    <lineage>
        <taxon>Bacteria</taxon>
        <taxon>Bacillati</taxon>
        <taxon>Bacillota</taxon>
        <taxon>Bacilli</taxon>
        <taxon>Bacillales</taxon>
        <taxon>Paenibacillaceae</taxon>
        <taxon>Paenibacillus</taxon>
    </lineage>
</organism>
<dbReference type="KEGG" id="pms:KNP414_01766"/>
<dbReference type="PATRIC" id="fig|1036673.3.peg.1572"/>
<dbReference type="HOGENOM" id="CLU_3027973_0_0_9"/>
<reference evidence="2" key="1">
    <citation type="submission" date="2011-06" db="EMBL/GenBank/DDBJ databases">
        <title>Complete genome sequence of Paenibacillus mucilaginosus KNP414.</title>
        <authorList>
            <person name="Wang J."/>
            <person name="Hu S."/>
            <person name="Hu X."/>
            <person name="Zhang B."/>
            <person name="Dong D."/>
            <person name="Zhang S."/>
            <person name="Zhao K."/>
            <person name="Wu D."/>
        </authorList>
    </citation>
    <scope>NUCLEOTIDE SEQUENCE [LARGE SCALE GENOMIC DNA]</scope>
    <source>
        <strain evidence="2">KNP414</strain>
    </source>
</reference>
<protein>
    <submittedName>
        <fullName evidence="1">Uncharacterized protein</fullName>
    </submittedName>
</protein>
<proteinExistence type="predicted"/>
<sequence length="55" mass="6172">MKNRFLESHEEASKPTIRVDLEAFYHQQSGAKVQQLTVISALGRTGIIKEDLCPS</sequence>
<evidence type="ECO:0000313" key="2">
    <source>
        <dbReference type="Proteomes" id="UP000006620"/>
    </source>
</evidence>
<dbReference type="Proteomes" id="UP000006620">
    <property type="component" value="Chromosome"/>
</dbReference>